<dbReference type="OrthoDB" id="9995436at2"/>
<sequence>MSKLNTVIKPAIIAAGLVGIIGFAAAAPAQAAESGQPAKAVSAAKTVHFQGKIQAVGDGYVDIATGGTVIRVEITNGAYWISPLYEGASADVTAWVNGGVYSAKVIATW</sequence>
<feature type="chain" id="PRO_5020889133" description="DUF5666 domain-containing protein" evidence="1">
    <location>
        <begin position="32"/>
        <end position="109"/>
    </location>
</feature>
<dbReference type="Proteomes" id="UP000308697">
    <property type="component" value="Unassembled WGS sequence"/>
</dbReference>
<reference evidence="2 3" key="1">
    <citation type="submission" date="2019-04" db="EMBL/GenBank/DDBJ databases">
        <title>Streptomyces piniterrae sp. nov., a heliquinomycin-producing actinomycete isolated from rhizosphere soil of Pinus yunnanensis.</title>
        <authorList>
            <person name="Zhuang X."/>
            <person name="Zhao J."/>
        </authorList>
    </citation>
    <scope>NUCLEOTIDE SEQUENCE [LARGE SCALE GENOMIC DNA]</scope>
    <source>
        <strain evidence="3">jys28</strain>
    </source>
</reference>
<evidence type="ECO:0000256" key="1">
    <source>
        <dbReference type="SAM" id="SignalP"/>
    </source>
</evidence>
<dbReference type="AlphaFoldDB" id="A0A4U0NWQ9"/>
<accession>A0A4U0NWQ9</accession>
<gene>
    <name evidence="2" type="ORF">FCH28_03905</name>
</gene>
<name>A0A4U0NWQ9_9ACTN</name>
<evidence type="ECO:0000313" key="2">
    <source>
        <dbReference type="EMBL" id="TJZ59246.1"/>
    </source>
</evidence>
<keyword evidence="3" id="KW-1185">Reference proteome</keyword>
<organism evidence="2 3">
    <name type="scientific">Streptomyces piniterrae</name>
    <dbReference type="NCBI Taxonomy" id="2571125"/>
    <lineage>
        <taxon>Bacteria</taxon>
        <taxon>Bacillati</taxon>
        <taxon>Actinomycetota</taxon>
        <taxon>Actinomycetes</taxon>
        <taxon>Kitasatosporales</taxon>
        <taxon>Streptomycetaceae</taxon>
        <taxon>Streptomyces</taxon>
    </lineage>
</organism>
<dbReference type="EMBL" id="SUMB01000001">
    <property type="protein sequence ID" value="TJZ59246.1"/>
    <property type="molecule type" value="Genomic_DNA"/>
</dbReference>
<proteinExistence type="predicted"/>
<keyword evidence="1" id="KW-0732">Signal</keyword>
<protein>
    <recommendedName>
        <fullName evidence="4">DUF5666 domain-containing protein</fullName>
    </recommendedName>
</protein>
<evidence type="ECO:0008006" key="4">
    <source>
        <dbReference type="Google" id="ProtNLM"/>
    </source>
</evidence>
<feature type="signal peptide" evidence="1">
    <location>
        <begin position="1"/>
        <end position="31"/>
    </location>
</feature>
<evidence type="ECO:0000313" key="3">
    <source>
        <dbReference type="Proteomes" id="UP000308697"/>
    </source>
</evidence>
<comment type="caution">
    <text evidence="2">The sequence shown here is derived from an EMBL/GenBank/DDBJ whole genome shotgun (WGS) entry which is preliminary data.</text>
</comment>
<dbReference type="RefSeq" id="WP_136738198.1">
    <property type="nucleotide sequence ID" value="NZ_SUMB01000001.1"/>
</dbReference>